<evidence type="ECO:0000256" key="1">
    <source>
        <dbReference type="ARBA" id="ARBA00004496"/>
    </source>
</evidence>
<organism evidence="14 15">
    <name type="scientific">Tetraodon nigroviridis</name>
    <name type="common">Spotted green pufferfish</name>
    <name type="synonym">Chelonodon nigroviridis</name>
    <dbReference type="NCBI Taxonomy" id="99883"/>
    <lineage>
        <taxon>Eukaryota</taxon>
        <taxon>Metazoa</taxon>
        <taxon>Chordata</taxon>
        <taxon>Craniata</taxon>
        <taxon>Vertebrata</taxon>
        <taxon>Euteleostomi</taxon>
        <taxon>Actinopterygii</taxon>
        <taxon>Neopterygii</taxon>
        <taxon>Teleostei</taxon>
        <taxon>Neoteleostei</taxon>
        <taxon>Acanthomorphata</taxon>
        <taxon>Eupercaria</taxon>
        <taxon>Tetraodontiformes</taxon>
        <taxon>Tetradontoidea</taxon>
        <taxon>Tetraodontidae</taxon>
        <taxon>Tetraodon</taxon>
    </lineage>
</organism>
<keyword evidence="7" id="KW-1210">Necrosis</keyword>
<evidence type="ECO:0008006" key="16">
    <source>
        <dbReference type="Google" id="ProtNLM"/>
    </source>
</evidence>
<reference evidence="14" key="3">
    <citation type="submission" date="2025-09" db="UniProtKB">
        <authorList>
            <consortium name="Ensembl"/>
        </authorList>
    </citation>
    <scope>IDENTIFICATION</scope>
</reference>
<keyword evidence="11" id="KW-0449">Lipoprotein</keyword>
<evidence type="ECO:0000256" key="6">
    <source>
        <dbReference type="ARBA" id="ARBA00022490"/>
    </source>
</evidence>
<dbReference type="Pfam" id="PF04598">
    <property type="entry name" value="Gasdermin"/>
    <property type="match status" value="1"/>
</dbReference>
<keyword evidence="8" id="KW-0812">Transmembrane</keyword>
<evidence type="ECO:0000313" key="14">
    <source>
        <dbReference type="Ensembl" id="ENSTNIP00000003759.1"/>
    </source>
</evidence>
<dbReference type="Pfam" id="PF17708">
    <property type="entry name" value="Gasdermin_C"/>
    <property type="match status" value="1"/>
</dbReference>
<evidence type="ECO:0000256" key="8">
    <source>
        <dbReference type="ARBA" id="ARBA00022692"/>
    </source>
</evidence>
<evidence type="ECO:0000259" key="12">
    <source>
        <dbReference type="Pfam" id="PF04598"/>
    </source>
</evidence>
<accession>H3C689</accession>
<keyword evidence="6" id="KW-0963">Cytoplasm</keyword>
<dbReference type="GO" id="GO:0005737">
    <property type="term" value="C:cytoplasm"/>
    <property type="evidence" value="ECO:0007669"/>
    <property type="project" value="UniProtKB-SubCell"/>
</dbReference>
<reference evidence="15" key="1">
    <citation type="journal article" date="2004" name="Nature">
        <title>Genome duplication in the teleost fish Tetraodon nigroviridis reveals the early vertebrate proto-karyotype.</title>
        <authorList>
            <person name="Jaillon O."/>
            <person name="Aury J.-M."/>
            <person name="Brunet F."/>
            <person name="Petit J.-L."/>
            <person name="Stange-Thomann N."/>
            <person name="Mauceli E."/>
            <person name="Bouneau L."/>
            <person name="Fischer C."/>
            <person name="Ozouf-Costaz C."/>
            <person name="Bernot A."/>
            <person name="Nicaud S."/>
            <person name="Jaffe D."/>
            <person name="Fisher S."/>
            <person name="Lutfalla G."/>
            <person name="Dossat C."/>
            <person name="Segurens B."/>
            <person name="Dasilva C."/>
            <person name="Salanoubat M."/>
            <person name="Levy M."/>
            <person name="Boudet N."/>
            <person name="Castellano S."/>
            <person name="Anthouard V."/>
            <person name="Jubin C."/>
            <person name="Castelli V."/>
            <person name="Katinka M."/>
            <person name="Vacherie B."/>
            <person name="Biemont C."/>
            <person name="Skalli Z."/>
            <person name="Cattolico L."/>
            <person name="Poulain J."/>
            <person name="De Berardinis V."/>
            <person name="Cruaud C."/>
            <person name="Duprat S."/>
            <person name="Brottier P."/>
            <person name="Coutanceau J.-P."/>
            <person name="Gouzy J."/>
            <person name="Parra G."/>
            <person name="Lardier G."/>
            <person name="Chapple C."/>
            <person name="McKernan K.J."/>
            <person name="McEwan P."/>
            <person name="Bosak S."/>
            <person name="Kellis M."/>
            <person name="Volff J.-N."/>
            <person name="Guigo R."/>
            <person name="Zody M.C."/>
            <person name="Mesirov J."/>
            <person name="Lindblad-Toh K."/>
            <person name="Birren B."/>
            <person name="Nusbaum C."/>
            <person name="Kahn D."/>
            <person name="Robinson-Rechavi M."/>
            <person name="Laudet V."/>
            <person name="Schachter V."/>
            <person name="Quetier F."/>
            <person name="Saurin W."/>
            <person name="Scarpelli C."/>
            <person name="Wincker P."/>
            <person name="Lander E.S."/>
            <person name="Weissenbach J."/>
            <person name="Roest Crollius H."/>
        </authorList>
    </citation>
    <scope>NUCLEOTIDE SEQUENCE [LARGE SCALE GENOMIC DNA]</scope>
</reference>
<evidence type="ECO:0000256" key="9">
    <source>
        <dbReference type="ARBA" id="ARBA00023136"/>
    </source>
</evidence>
<comment type="similarity">
    <text evidence="3">Belongs to the gasdermin family.</text>
</comment>
<dbReference type="GeneTree" id="ENSGT00940000155880"/>
<dbReference type="Ensembl" id="ENSTNIT00000003551.1">
    <property type="protein sequence ID" value="ENSTNIP00000003759.1"/>
    <property type="gene ID" value="ENSTNIG00000000830.1"/>
</dbReference>
<evidence type="ECO:0000259" key="13">
    <source>
        <dbReference type="Pfam" id="PF17708"/>
    </source>
</evidence>
<evidence type="ECO:0000256" key="10">
    <source>
        <dbReference type="ARBA" id="ARBA00023139"/>
    </source>
</evidence>
<dbReference type="PANTHER" id="PTHR15207:SF3">
    <property type="entry name" value="DEAFNESS, AUTOSOMAL DOMINANT 5-RELATED"/>
    <property type="match status" value="1"/>
</dbReference>
<evidence type="ECO:0000256" key="3">
    <source>
        <dbReference type="ARBA" id="ARBA00009279"/>
    </source>
</evidence>
<keyword evidence="10" id="KW-0564">Palmitate</keyword>
<dbReference type="InterPro" id="IPR041263">
    <property type="entry name" value="Gasdermin_PUB"/>
</dbReference>
<proteinExistence type="inferred from homology"/>
<dbReference type="InParanoid" id="H3C689"/>
<comment type="subcellular location">
    <subcellularLocation>
        <location evidence="2">Cell membrane</location>
        <topology evidence="2">Multi-pass membrane protein</topology>
    </subcellularLocation>
    <subcellularLocation>
        <location evidence="1">Cytoplasm</location>
    </subcellularLocation>
</comment>
<evidence type="ECO:0000256" key="11">
    <source>
        <dbReference type="ARBA" id="ARBA00023288"/>
    </source>
</evidence>
<name>H3C689_TETNG</name>
<dbReference type="InterPro" id="IPR040460">
    <property type="entry name" value="Gasdermin_pore"/>
</dbReference>
<feature type="domain" description="Gasdermin PUB" evidence="13">
    <location>
        <begin position="310"/>
        <end position="474"/>
    </location>
</feature>
<evidence type="ECO:0000313" key="15">
    <source>
        <dbReference type="Proteomes" id="UP000007303"/>
    </source>
</evidence>
<feature type="domain" description="Gasdermin pore forming" evidence="12">
    <location>
        <begin position="1"/>
        <end position="242"/>
    </location>
</feature>
<keyword evidence="15" id="KW-1185">Reference proteome</keyword>
<evidence type="ECO:0000256" key="5">
    <source>
        <dbReference type="ARBA" id="ARBA00022475"/>
    </source>
</evidence>
<evidence type="ECO:0000256" key="2">
    <source>
        <dbReference type="ARBA" id="ARBA00004651"/>
    </source>
</evidence>
<dbReference type="PANTHER" id="PTHR15207">
    <property type="entry name" value="NONSYNDROMIC HEARING IMPAIRMENT PROTEIN"/>
    <property type="match status" value="1"/>
</dbReference>
<dbReference type="GO" id="GO:0012501">
    <property type="term" value="P:programmed cell death"/>
    <property type="evidence" value="ECO:0007669"/>
    <property type="project" value="UniProtKB-KW"/>
</dbReference>
<protein>
    <recommendedName>
        <fullName evidence="16">Gasdermin E</fullName>
    </recommendedName>
</protein>
<dbReference type="OMA" id="HYDICLQ"/>
<dbReference type="STRING" id="99883.ENSTNIP00000003759"/>
<evidence type="ECO:0000256" key="7">
    <source>
        <dbReference type="ARBA" id="ARBA00022590"/>
    </source>
</evidence>
<dbReference type="AlphaFoldDB" id="H3C689"/>
<keyword evidence="5" id="KW-1003">Cell membrane</keyword>
<dbReference type="InterPro" id="IPR042377">
    <property type="entry name" value="GSDME"/>
</dbReference>
<dbReference type="GO" id="GO:0005886">
    <property type="term" value="C:plasma membrane"/>
    <property type="evidence" value="ECO:0007669"/>
    <property type="project" value="UniProtKB-SubCell"/>
</dbReference>
<reference evidence="14" key="2">
    <citation type="submission" date="2025-08" db="UniProtKB">
        <authorList>
            <consortium name="Ensembl"/>
        </authorList>
    </citation>
    <scope>IDENTIFICATION</scope>
</reference>
<evidence type="ECO:0000256" key="4">
    <source>
        <dbReference type="ARBA" id="ARBA00022452"/>
    </source>
</evidence>
<keyword evidence="4" id="KW-1134">Transmembrane beta strand</keyword>
<keyword evidence="9" id="KW-0472">Membrane</keyword>
<dbReference type="Proteomes" id="UP000007303">
    <property type="component" value="Unassembled WGS sequence"/>
</dbReference>
<sequence>MFSKATANFVHQIDPEGSLIHVSRVNDSKKLVPMALVVKRNRPWFWQKPKYHPTDFTLSDLLQGDEVLCPEVSETEFLTYNGTFGDKLSGKLDTDAGPVSVILEGRGSSKLQSSFGKLKKQELDVTKLLRDSADRQVDMQHVLVQQLKKRDDVLAVVKERVLTTSSCSVTLIKKDQCTLRGVLRLMGMLHLGNSPVKVCVKENTNFEADSDVSLEIPPGTVIAYSIRELNIRKNGEYDIGLQPGTTGGIESDSLELPSWEALTTVDGGCQEEMLPFAMLLNGLFPFSPPRLMTHFLINIFLASVESQEMELCALAELTRPIRGALFQGLRDIMIDRSALACLQSVLEGLCCSDSPDMTENDELSEGERGALSAILGQLGLVCPVEGSSSCSLQMNAAHLLVSALEELPDETLNLLGRSPPEFLEAFDKLLSSLKEGSEPLTVESLPALLQENRNFQLAEQLFTTASVTLRRDANRMWVETESKAGLHTLLLYLSVHGL</sequence>